<dbReference type="Proteomes" id="UP001157911">
    <property type="component" value="Unassembled WGS sequence"/>
</dbReference>
<proteinExistence type="predicted"/>
<keyword evidence="1" id="KW-0812">Transmembrane</keyword>
<keyword evidence="3" id="KW-1185">Reference proteome</keyword>
<name>A0ABY1NFU9_9BACT</name>
<evidence type="ECO:0000256" key="1">
    <source>
        <dbReference type="SAM" id="Phobius"/>
    </source>
</evidence>
<gene>
    <name evidence="2" type="ORF">SAMN06265339_0596</name>
</gene>
<reference evidence="2 3" key="1">
    <citation type="submission" date="2017-05" db="EMBL/GenBank/DDBJ databases">
        <authorList>
            <person name="Varghese N."/>
            <person name="Submissions S."/>
        </authorList>
    </citation>
    <scope>NUCLEOTIDE SEQUENCE [LARGE SCALE GENOMIC DNA]</scope>
    <source>
        <strain evidence="2 3">DSM 15522</strain>
    </source>
</reference>
<evidence type="ECO:0008006" key="4">
    <source>
        <dbReference type="Google" id="ProtNLM"/>
    </source>
</evidence>
<feature type="transmembrane region" description="Helical" evidence="1">
    <location>
        <begin position="6"/>
        <end position="25"/>
    </location>
</feature>
<sequence>MSTISFLLSLLIAVVFITSTAYGIYKTFKKRKQQ</sequence>
<evidence type="ECO:0000313" key="2">
    <source>
        <dbReference type="EMBL" id="SMP08246.1"/>
    </source>
</evidence>
<evidence type="ECO:0000313" key="3">
    <source>
        <dbReference type="Proteomes" id="UP001157911"/>
    </source>
</evidence>
<dbReference type="EMBL" id="FXUB01000001">
    <property type="protein sequence ID" value="SMP08246.1"/>
    <property type="molecule type" value="Genomic_DNA"/>
</dbReference>
<keyword evidence="1" id="KW-1133">Transmembrane helix</keyword>
<comment type="caution">
    <text evidence="2">The sequence shown here is derived from an EMBL/GenBank/DDBJ whole genome shotgun (WGS) entry which is preliminary data.</text>
</comment>
<protein>
    <recommendedName>
        <fullName evidence="4">MetS family NSS transporter small subunit</fullName>
    </recommendedName>
</protein>
<organism evidence="2 3">
    <name type="scientific">Desulfurobacterium pacificum</name>
    <dbReference type="NCBI Taxonomy" id="240166"/>
    <lineage>
        <taxon>Bacteria</taxon>
        <taxon>Pseudomonadati</taxon>
        <taxon>Aquificota</taxon>
        <taxon>Aquificia</taxon>
        <taxon>Desulfurobacteriales</taxon>
        <taxon>Desulfurobacteriaceae</taxon>
        <taxon>Desulfurobacterium</taxon>
    </lineage>
</organism>
<accession>A0ABY1NFU9</accession>
<keyword evidence="1" id="KW-0472">Membrane</keyword>